<dbReference type="Pfam" id="PF10604">
    <property type="entry name" value="Polyketide_cyc2"/>
    <property type="match status" value="1"/>
</dbReference>
<keyword evidence="2" id="KW-1185">Reference proteome</keyword>
<dbReference type="EMBL" id="CP016537">
    <property type="protein sequence ID" value="ANU13109.1"/>
    <property type="molecule type" value="Genomic_DNA"/>
</dbReference>
<dbReference type="InterPro" id="IPR019587">
    <property type="entry name" value="Polyketide_cyclase/dehydratase"/>
</dbReference>
<sequence length="149" mass="17243">MVEWREQQIINAPIEEVWALFSDEHLQTIMPQLEKHQLIKGQPNQVGSKYAQQNRIKGRVVSYVMEVTAYEDLPDYKRKDLYFVPAGLFHIALNFVLKRVESDQTLFVYSGSNRGANMIGRTLLKLDAQNSSKQEVDELMERVKRAAES</sequence>
<dbReference type="STRING" id="1215089.BBI08_04310"/>
<dbReference type="SUPFAM" id="SSF55961">
    <property type="entry name" value="Bet v1-like"/>
    <property type="match status" value="1"/>
</dbReference>
<dbReference type="CDD" id="cd07812">
    <property type="entry name" value="SRPBCC"/>
    <property type="match status" value="1"/>
</dbReference>
<gene>
    <name evidence="1" type="ORF">BBI08_04310</name>
</gene>
<dbReference type="AlphaFoldDB" id="A0A1C7DNE8"/>
<organism evidence="1 2">
    <name type="scientific">Planococcus halocryophilus</name>
    <dbReference type="NCBI Taxonomy" id="1215089"/>
    <lineage>
        <taxon>Bacteria</taxon>
        <taxon>Bacillati</taxon>
        <taxon>Bacillota</taxon>
        <taxon>Bacilli</taxon>
        <taxon>Bacillales</taxon>
        <taxon>Caryophanaceae</taxon>
        <taxon>Planococcus</taxon>
    </lineage>
</organism>
<evidence type="ECO:0008006" key="3">
    <source>
        <dbReference type="Google" id="ProtNLM"/>
    </source>
</evidence>
<dbReference type="Gene3D" id="3.30.530.20">
    <property type="match status" value="1"/>
</dbReference>
<protein>
    <recommendedName>
        <fullName evidence="3">SRPBCC family protein</fullName>
    </recommendedName>
</protein>
<name>A0A1C7DNE8_9BACL</name>
<reference evidence="1" key="1">
    <citation type="submission" date="2016-10" db="EMBL/GenBank/DDBJ databases">
        <authorList>
            <person name="de Groot N.N."/>
        </authorList>
    </citation>
    <scope>NUCLEOTIDE SEQUENCE</scope>
    <source>
        <strain evidence="1">DSM 24743</strain>
    </source>
</reference>
<accession>A0A1C7DNE8</accession>
<evidence type="ECO:0000313" key="1">
    <source>
        <dbReference type="EMBL" id="ANU13109.1"/>
    </source>
</evidence>
<proteinExistence type="predicted"/>
<dbReference type="InterPro" id="IPR023393">
    <property type="entry name" value="START-like_dom_sf"/>
</dbReference>
<dbReference type="RefSeq" id="WP_008496410.1">
    <property type="nucleotide sequence ID" value="NZ_CP016537.2"/>
</dbReference>
<dbReference type="Proteomes" id="UP000092687">
    <property type="component" value="Chromosome"/>
</dbReference>
<dbReference type="OrthoDB" id="2360771at2"/>
<evidence type="ECO:0000313" key="2">
    <source>
        <dbReference type="Proteomes" id="UP000092687"/>
    </source>
</evidence>
<dbReference type="KEGG" id="phc:BBI08_04310"/>